<dbReference type="Gene3D" id="3.20.20.140">
    <property type="entry name" value="Metal-dependent hydrolases"/>
    <property type="match status" value="1"/>
</dbReference>
<keyword evidence="5 7" id="KW-0269">Exonuclease</keyword>
<dbReference type="InterPro" id="IPR018228">
    <property type="entry name" value="DNase_TatD-rel_CS"/>
</dbReference>
<feature type="binding site" evidence="7">
    <location>
        <position position="128"/>
    </location>
    <ligand>
        <name>a divalent metal cation</name>
        <dbReference type="ChEBI" id="CHEBI:60240"/>
    </ligand>
</feature>
<keyword evidence="1 7" id="KW-0963">Cytoplasm</keyword>
<dbReference type="HAMAP" id="MF_00901">
    <property type="entry name" value="TatD_exonuclease"/>
    <property type="match status" value="1"/>
</dbReference>
<feature type="binding site" evidence="8">
    <location>
        <position position="153"/>
    </location>
    <ligand>
        <name>a divalent metal cation</name>
        <dbReference type="ChEBI" id="CHEBI:60240"/>
        <label>2</label>
    </ligand>
</feature>
<comment type="subcellular location">
    <subcellularLocation>
        <location evidence="7">Cytoplasm</location>
    </subcellularLocation>
</comment>
<dbReference type="GO" id="GO:0005737">
    <property type="term" value="C:cytoplasm"/>
    <property type="evidence" value="ECO:0007669"/>
    <property type="project" value="UniProtKB-SubCell"/>
</dbReference>
<dbReference type="PIRSF" id="PIRSF005902">
    <property type="entry name" value="DNase_TatD"/>
    <property type="match status" value="1"/>
</dbReference>
<keyword evidence="6 7" id="KW-0460">Magnesium</keyword>
<dbReference type="NCBIfam" id="NF007745">
    <property type="entry name" value="PRK10425.1"/>
    <property type="match status" value="1"/>
</dbReference>
<comment type="function">
    <text evidence="7">3'-5' exonuclease that prefers single-stranded DNA and RNA. May play a role in the H(2)O(2)-induced DNA damage repair.</text>
</comment>
<dbReference type="FunFam" id="3.20.20.140:FF:000018">
    <property type="entry name" value="3'-5' ssDNA/RNA exonuclease TatD"/>
    <property type="match status" value="1"/>
</dbReference>
<evidence type="ECO:0000256" key="4">
    <source>
        <dbReference type="ARBA" id="ARBA00022801"/>
    </source>
</evidence>
<dbReference type="EC" id="3.1.13.-" evidence="7"/>
<evidence type="ECO:0000256" key="2">
    <source>
        <dbReference type="ARBA" id="ARBA00022722"/>
    </source>
</evidence>
<dbReference type="GO" id="GO:0008310">
    <property type="term" value="F:single-stranded DNA 3'-5' DNA exonuclease activity"/>
    <property type="evidence" value="ECO:0007669"/>
    <property type="project" value="UniProtKB-UniRule"/>
</dbReference>
<evidence type="ECO:0000256" key="3">
    <source>
        <dbReference type="ARBA" id="ARBA00022723"/>
    </source>
</evidence>
<gene>
    <name evidence="7 9" type="primary">tatD</name>
    <name evidence="9" type="ORF">BN437_0226</name>
</gene>
<dbReference type="SUPFAM" id="SSF51556">
    <property type="entry name" value="Metallo-dependent hydrolases"/>
    <property type="match status" value="1"/>
</dbReference>
<keyword evidence="2 7" id="KW-0540">Nuclease</keyword>
<dbReference type="InterPro" id="IPR032466">
    <property type="entry name" value="Metal_Hydrolase"/>
</dbReference>
<accession>A0A831A1A6</accession>
<feature type="binding site" evidence="7">
    <location>
        <position position="153"/>
    </location>
    <ligand>
        <name>a divalent metal cation</name>
        <dbReference type="ChEBI" id="CHEBI:60240"/>
    </ligand>
</feature>
<dbReference type="PANTHER" id="PTHR10060">
    <property type="entry name" value="TATD FAMILY DEOXYRIBONUCLEASE"/>
    <property type="match status" value="1"/>
</dbReference>
<dbReference type="SMR" id="A0A831A1A6"/>
<protein>
    <recommendedName>
        <fullName evidence="7">3'-5' ssDNA/RNA exonuclease TatD</fullName>
        <ecNumber evidence="7">3.1.11.-</ecNumber>
        <ecNumber evidence="7">3.1.13.-</ecNumber>
    </recommendedName>
    <alternativeName>
        <fullName evidence="7">DNase TatD</fullName>
    </alternativeName>
</protein>
<dbReference type="GO" id="GO:0000287">
    <property type="term" value="F:magnesium ion binding"/>
    <property type="evidence" value="ECO:0007669"/>
    <property type="project" value="UniProtKB-UniRule"/>
</dbReference>
<evidence type="ECO:0000256" key="8">
    <source>
        <dbReference type="PIRSR" id="PIRSR005902-1"/>
    </source>
</evidence>
<dbReference type="Proteomes" id="UP000013111">
    <property type="component" value="Unassembled WGS sequence"/>
</dbReference>
<evidence type="ECO:0000256" key="1">
    <source>
        <dbReference type="ARBA" id="ARBA00022490"/>
    </source>
</evidence>
<organism evidence="9 10">
    <name type="scientific">Erwinia amylovora NBRC 12687 = CFBP 1232</name>
    <dbReference type="NCBI Taxonomy" id="1219359"/>
    <lineage>
        <taxon>Bacteria</taxon>
        <taxon>Pseudomonadati</taxon>
        <taxon>Pseudomonadota</taxon>
        <taxon>Gammaproteobacteria</taxon>
        <taxon>Enterobacterales</taxon>
        <taxon>Erwiniaceae</taxon>
        <taxon>Erwinia</taxon>
    </lineage>
</organism>
<evidence type="ECO:0000313" key="9">
    <source>
        <dbReference type="EMBL" id="CCO92198.1"/>
    </source>
</evidence>
<feature type="binding site" evidence="8">
    <location>
        <position position="204"/>
    </location>
    <ligand>
        <name>a divalent metal cation</name>
        <dbReference type="ChEBI" id="CHEBI:60240"/>
        <label>1</label>
    </ligand>
</feature>
<dbReference type="Pfam" id="PF01026">
    <property type="entry name" value="TatD_DNase"/>
    <property type="match status" value="1"/>
</dbReference>
<dbReference type="InterPro" id="IPR050891">
    <property type="entry name" value="TatD-type_Hydrolase"/>
</dbReference>
<dbReference type="GO" id="GO:0000175">
    <property type="term" value="F:3'-5'-RNA exonuclease activity"/>
    <property type="evidence" value="ECO:0007669"/>
    <property type="project" value="UniProtKB-UniRule"/>
</dbReference>
<dbReference type="InterPro" id="IPR024918">
    <property type="entry name" value="Exonuc_TatD"/>
</dbReference>
<reference evidence="9 10" key="1">
    <citation type="submission" date="2012-11" db="EMBL/GenBank/DDBJ databases">
        <authorList>
            <person name="Linke B."/>
        </authorList>
    </citation>
    <scope>NUCLEOTIDE SEQUENCE [LARGE SCALE GENOMIC DNA]</scope>
    <source>
        <strain evidence="10">CFBP 1232</strain>
    </source>
</reference>
<feature type="binding site" evidence="8">
    <location>
        <position position="92"/>
    </location>
    <ligand>
        <name>a divalent metal cation</name>
        <dbReference type="ChEBI" id="CHEBI:60240"/>
        <label>1</label>
    </ligand>
</feature>
<evidence type="ECO:0000313" key="10">
    <source>
        <dbReference type="Proteomes" id="UP000013111"/>
    </source>
</evidence>
<dbReference type="AlphaFoldDB" id="A0A831A1A6"/>
<reference evidence="9 10" key="2">
    <citation type="submission" date="2013-04" db="EMBL/GenBank/DDBJ databases">
        <title>Comparative genomics of 12 strains of Erwinia amylovora identifies a pan-genome with a large conserved core and provides insights into host specificity.</title>
        <authorList>
            <person name="Mann R.A."/>
            <person name="Smits T.H.M."/>
            <person name="Buehlmann A."/>
            <person name="Blom J."/>
            <person name="Goesmann A."/>
            <person name="Frey J.E."/>
            <person name="Plummer K.M."/>
            <person name="Beer S.V."/>
            <person name="Luck J."/>
            <person name="Duffy B."/>
            <person name="Rodoni B."/>
        </authorList>
    </citation>
    <scope>NUCLEOTIDE SEQUENCE [LARGE SCALE GENOMIC DNA]</scope>
    <source>
        <strain evidence="10">CFBP 1232</strain>
    </source>
</reference>
<feature type="binding site" evidence="8">
    <location>
        <position position="128"/>
    </location>
    <ligand>
        <name>a divalent metal cation</name>
        <dbReference type="ChEBI" id="CHEBI:60240"/>
        <label>2</label>
    </ligand>
</feature>
<comment type="caution">
    <text evidence="9">The sequence shown here is derived from an EMBL/GenBank/DDBJ whole genome shotgun (WGS) entry which is preliminary data.</text>
</comment>
<dbReference type="GeneID" id="97607528"/>
<comment type="similarity">
    <text evidence="7">Belongs to the metallo-dependent hydrolases superfamily. TatD-type hydrolase family. TatD subfamily.</text>
</comment>
<dbReference type="CDD" id="cd01310">
    <property type="entry name" value="TatD_DNAse"/>
    <property type="match status" value="1"/>
</dbReference>
<dbReference type="RefSeq" id="WP_004154961.1">
    <property type="nucleotide sequence ID" value="NZ_BAYW01000022.1"/>
</dbReference>
<dbReference type="PROSITE" id="PS01091">
    <property type="entry name" value="TATD_3"/>
    <property type="match status" value="1"/>
</dbReference>
<evidence type="ECO:0000256" key="6">
    <source>
        <dbReference type="ARBA" id="ARBA00022842"/>
    </source>
</evidence>
<name>A0A831A1A6_ERWAM</name>
<comment type="subunit">
    <text evidence="7">Monomer.</text>
</comment>
<dbReference type="EMBL" id="CAPB01000003">
    <property type="protein sequence ID" value="CCO92198.1"/>
    <property type="molecule type" value="Genomic_DNA"/>
</dbReference>
<evidence type="ECO:0000256" key="5">
    <source>
        <dbReference type="ARBA" id="ARBA00022839"/>
    </source>
</evidence>
<dbReference type="InterPro" id="IPR001130">
    <property type="entry name" value="TatD-like"/>
</dbReference>
<keyword evidence="4 7" id="KW-0378">Hydrolase</keyword>
<evidence type="ECO:0000256" key="7">
    <source>
        <dbReference type="HAMAP-Rule" id="MF_00901"/>
    </source>
</evidence>
<proteinExistence type="inferred from homology"/>
<dbReference type="EC" id="3.1.11.-" evidence="7"/>
<sequence>MFDIGVNLTSTQFAKDRDKVVKRAREAGISGMLITGTNALESQQALSLARQHANYCWSTAGVHPHHASEWSAETAATLRRLAESPLVVAIGECGLDFNRNFSQPEQQVYAFNAQLALAAELSLPVFLHCREAHERFITILKPWLPSLKAAVLHCFTGARAELESCLAEGLSIGITGWICDERRGQELRELVPLIPADRLLLETDAPWLLPRDMRPRPPSRRNEPCFLPHIVQQVALLRGDDVDELAAQTALNARALFGL</sequence>
<keyword evidence="3 7" id="KW-0479">Metal-binding</keyword>
<dbReference type="PROSITE" id="PS01090">
    <property type="entry name" value="TATD_2"/>
    <property type="match status" value="1"/>
</dbReference>
<comment type="cofactor">
    <cofactor evidence="7">
        <name>Mg(2+)</name>
        <dbReference type="ChEBI" id="CHEBI:18420"/>
    </cofactor>
</comment>
<dbReference type="PANTHER" id="PTHR10060:SF15">
    <property type="entry name" value="DEOXYRIBONUCLEASE TATDN1"/>
    <property type="match status" value="1"/>
</dbReference>
<feature type="binding site" evidence="7">
    <location>
        <position position="92"/>
    </location>
    <ligand>
        <name>a divalent metal cation</name>
        <dbReference type="ChEBI" id="CHEBI:60240"/>
    </ligand>
</feature>